<accession>A0A6S7GNV3</accession>
<feature type="region of interest" description="Disordered" evidence="6">
    <location>
        <begin position="841"/>
        <end position="895"/>
    </location>
</feature>
<evidence type="ECO:0000256" key="5">
    <source>
        <dbReference type="ARBA" id="ARBA00093456"/>
    </source>
</evidence>
<dbReference type="PANTHER" id="PTHR32086">
    <property type="entry name" value="FANCONI ANEMIA GROUP D2 PROTEIN"/>
    <property type="match status" value="1"/>
</dbReference>
<dbReference type="GO" id="GO:1990918">
    <property type="term" value="P:double-strand break repair involved in meiotic recombination"/>
    <property type="evidence" value="ECO:0007669"/>
    <property type="project" value="TreeGrafter"/>
</dbReference>
<comment type="caution">
    <text evidence="7">The sequence shown here is derived from an EMBL/GenBank/DDBJ whole genome shotgun (WGS) entry which is preliminary data.</text>
</comment>
<feature type="region of interest" description="Disordered" evidence="6">
    <location>
        <begin position="299"/>
        <end position="328"/>
    </location>
</feature>
<comment type="subcellular location">
    <subcellularLocation>
        <location evidence="1">Nucleus</location>
    </subcellularLocation>
</comment>
<dbReference type="GO" id="GO:0005634">
    <property type="term" value="C:nucleus"/>
    <property type="evidence" value="ECO:0007669"/>
    <property type="project" value="UniProtKB-SubCell"/>
</dbReference>
<comment type="similarity">
    <text evidence="5">Belongs to the Fanconi anemia protein FANCD2 family.</text>
</comment>
<evidence type="ECO:0000256" key="1">
    <source>
        <dbReference type="ARBA" id="ARBA00004123"/>
    </source>
</evidence>
<dbReference type="GO" id="GO:0036297">
    <property type="term" value="P:interstrand cross-link repair"/>
    <property type="evidence" value="ECO:0007669"/>
    <property type="project" value="TreeGrafter"/>
</dbReference>
<dbReference type="OrthoDB" id="27031at2759"/>
<dbReference type="Pfam" id="PF14631">
    <property type="entry name" value="FancD2"/>
    <property type="match status" value="1"/>
</dbReference>
<dbReference type="GO" id="GO:0070182">
    <property type="term" value="F:DNA polymerase binding"/>
    <property type="evidence" value="ECO:0007669"/>
    <property type="project" value="TreeGrafter"/>
</dbReference>
<evidence type="ECO:0000313" key="7">
    <source>
        <dbReference type="EMBL" id="CAB3991569.1"/>
    </source>
</evidence>
<dbReference type="AlphaFoldDB" id="A0A6S7GNV3"/>
<protein>
    <submittedName>
        <fullName evidence="7">Fanconi anemia group D2</fullName>
    </submittedName>
</protein>
<feature type="compositionally biased region" description="Acidic residues" evidence="6">
    <location>
        <begin position="852"/>
        <end position="875"/>
    </location>
</feature>
<organism evidence="7 8">
    <name type="scientific">Paramuricea clavata</name>
    <name type="common">Red gorgonian</name>
    <name type="synonym">Violescent sea-whip</name>
    <dbReference type="NCBI Taxonomy" id="317549"/>
    <lineage>
        <taxon>Eukaryota</taxon>
        <taxon>Metazoa</taxon>
        <taxon>Cnidaria</taxon>
        <taxon>Anthozoa</taxon>
        <taxon>Octocorallia</taxon>
        <taxon>Malacalcyonacea</taxon>
        <taxon>Plexauridae</taxon>
        <taxon>Paramuricea</taxon>
    </lineage>
</organism>
<evidence type="ECO:0000256" key="4">
    <source>
        <dbReference type="ARBA" id="ARBA00023242"/>
    </source>
</evidence>
<dbReference type="EMBL" id="CACRXK020001876">
    <property type="protein sequence ID" value="CAB3991569.1"/>
    <property type="molecule type" value="Genomic_DNA"/>
</dbReference>
<dbReference type="InterPro" id="IPR029448">
    <property type="entry name" value="FANCD2"/>
</dbReference>
<dbReference type="GO" id="GO:0007129">
    <property type="term" value="P:homologous chromosome pairing at meiosis"/>
    <property type="evidence" value="ECO:0007669"/>
    <property type="project" value="TreeGrafter"/>
</dbReference>
<keyword evidence="2" id="KW-1017">Isopeptide bond</keyword>
<dbReference type="GO" id="GO:0031573">
    <property type="term" value="P:mitotic intra-S DNA damage checkpoint signaling"/>
    <property type="evidence" value="ECO:0007669"/>
    <property type="project" value="TreeGrafter"/>
</dbReference>
<dbReference type="Proteomes" id="UP001152795">
    <property type="component" value="Unassembled WGS sequence"/>
</dbReference>
<gene>
    <name evidence="7" type="ORF">PACLA_8A046040</name>
</gene>
<evidence type="ECO:0000313" key="8">
    <source>
        <dbReference type="Proteomes" id="UP001152795"/>
    </source>
</evidence>
<feature type="compositionally biased region" description="Acidic residues" evidence="6">
    <location>
        <begin position="883"/>
        <end position="895"/>
    </location>
</feature>
<name>A0A6S7GNV3_PARCT</name>
<dbReference type="PANTHER" id="PTHR32086:SF0">
    <property type="entry name" value="FANCONI ANEMIA GROUP D2 PROTEIN"/>
    <property type="match status" value="1"/>
</dbReference>
<sequence>MGLTQDDLHMVIRKQLSSNSGKYKRIGIIGAIMIVRSMAKPSPGEDTPMDSSSSQPIIVMNEKQKQVVSLLDLVRNSINRVPEAAALFYDELANVIEKRQLDPKTEAWISETVVGDFQDDFLIDLETGLPKSGLPVDFVGALDDAEEGCIAFNLVTLLINYSSKSSSSKTVAPVCSAPHFRLLRICEQNRNKGGLDGIDALLGCPVVMFKMEEVMETFSKLSVPDRELVCSSLFYCLNWYRELINAFSSETDPEMKGKTLSRIQNITTLQNSLEQCLKETPTFLPPLVHFDTDENMWKSTTASKATGKRTRAGNSKNKKNENDHDRTMDEYIEKDKDDATVIEEKKEKRNSISGVLNSSKYRACFRELDLNVFEILKCGLVSKAVLDSNMNTEKKEILQLQAPELYFLLDDLGNKLEYSLSSAKASFLWLHQDKQVGFSHLAQKTAVEIIIYVLSLLPDLCQHLEATSAFFQDLTDQNDGVIDGPGSDSEEAKLMASCFERLFYCMVQFFSWSGFNAACNKSHLKAAFVILCSRTKVSKKSQPGFQELVSQAFRYFEQFSGTLPSIGTAVTLVKLLTAIKNKSDKDTTALSVSSICGEFLKREWLQPDGQREQGSKYNENLQYLLRHHILRANDPSAVIESITTGAFAELLDEKNVCTASTTLPTLTRPSFPTFYKTILDCLVTYFKNSLSVPMKRSDSLEVKKDRLVVINVAVRLFHVLVNLAKAFEHRSVLGAALKYGRFFVEAFVSLGMPALDDMLRTSKDDIHGLLKVFQQSTRSLQHFCGHSKVTKDISLTNHVPALKKSLETFVFRVKAMLAVNQCHEAFWIGNLKNRDLQGQEIVSQQSMRDREEEQEEPEEEEDDDDENRSNDDEESNVGGDKGDQDEDDESCSESF</sequence>
<feature type="compositionally biased region" description="Basic and acidic residues" evidence="6">
    <location>
        <begin position="318"/>
        <end position="328"/>
    </location>
</feature>
<keyword evidence="3" id="KW-0832">Ubl conjugation</keyword>
<dbReference type="GO" id="GO:0000793">
    <property type="term" value="C:condensed chromosome"/>
    <property type="evidence" value="ECO:0007669"/>
    <property type="project" value="TreeGrafter"/>
</dbReference>
<proteinExistence type="inferred from homology"/>
<keyword evidence="8" id="KW-1185">Reference proteome</keyword>
<evidence type="ECO:0000256" key="3">
    <source>
        <dbReference type="ARBA" id="ARBA00022843"/>
    </source>
</evidence>
<evidence type="ECO:0000256" key="2">
    <source>
        <dbReference type="ARBA" id="ARBA00022499"/>
    </source>
</evidence>
<evidence type="ECO:0000256" key="6">
    <source>
        <dbReference type="SAM" id="MobiDB-lite"/>
    </source>
</evidence>
<keyword evidence="4" id="KW-0539">Nucleus</keyword>
<reference evidence="7" key="1">
    <citation type="submission" date="2020-04" db="EMBL/GenBank/DDBJ databases">
        <authorList>
            <person name="Alioto T."/>
            <person name="Alioto T."/>
            <person name="Gomez Garrido J."/>
        </authorList>
    </citation>
    <scope>NUCLEOTIDE SEQUENCE</scope>
    <source>
        <strain evidence="7">A484AB</strain>
    </source>
</reference>